<proteinExistence type="predicted"/>
<reference evidence="2 3" key="1">
    <citation type="submission" date="2010-12" db="EMBL/GenBank/DDBJ databases">
        <title>Whole genome sequence of Anaerolinea thermophila UNI-1.</title>
        <authorList>
            <person name="Narita-Yamada S."/>
            <person name="Kishi E."/>
            <person name="Watanabe Y."/>
            <person name="Takasaki K."/>
            <person name="Ankai A."/>
            <person name="Oguchi A."/>
            <person name="Fukui S."/>
            <person name="Takahashi M."/>
            <person name="Yashiro I."/>
            <person name="Hosoyama A."/>
            <person name="Sekiguchi Y."/>
            <person name="Hanada S."/>
            <person name="Fujita N."/>
        </authorList>
    </citation>
    <scope>NUCLEOTIDE SEQUENCE [LARGE SCALE GENOMIC DNA]</scope>
    <source>
        <strain evidence="3">DSM 14523 / JCM 11388 / NBRC 100420 / UNI-1</strain>
    </source>
</reference>
<dbReference type="KEGG" id="atm:ANT_11170"/>
<evidence type="ECO:0000313" key="3">
    <source>
        <dbReference type="Proteomes" id="UP000008922"/>
    </source>
</evidence>
<feature type="transmembrane region" description="Helical" evidence="1">
    <location>
        <begin position="109"/>
        <end position="126"/>
    </location>
</feature>
<organism evidence="2 3">
    <name type="scientific">Anaerolinea thermophila (strain DSM 14523 / JCM 11388 / NBRC 100420 / UNI-1)</name>
    <dbReference type="NCBI Taxonomy" id="926569"/>
    <lineage>
        <taxon>Bacteria</taxon>
        <taxon>Bacillati</taxon>
        <taxon>Chloroflexota</taxon>
        <taxon>Anaerolineae</taxon>
        <taxon>Anaerolineales</taxon>
        <taxon>Anaerolineaceae</taxon>
        <taxon>Anaerolinea</taxon>
    </lineage>
</organism>
<sequence>MEMELLPYGVVLIALLGLALLVRSLGVLRAFQQQIRQMFSRARIQWITWGMLVFPLLVSGGVWFWLSSQEKVALLIKWAYVFFMLGTWLTLSLAMFLLYLLYRLEQKPSVAMLSSPVLIVPLVAYFSPFQRFFEVFGMYPQLAIPCGVVMFIVGVLVIFEIRRELLFLS</sequence>
<protein>
    <submittedName>
        <fullName evidence="2">Hypothetical membrane protein</fullName>
    </submittedName>
</protein>
<feature type="transmembrane region" description="Helical" evidence="1">
    <location>
        <begin position="78"/>
        <end position="102"/>
    </location>
</feature>
<accession>E8N3Y7</accession>
<dbReference type="Proteomes" id="UP000008922">
    <property type="component" value="Chromosome"/>
</dbReference>
<gene>
    <name evidence="2" type="ordered locus">ANT_11170</name>
</gene>
<feature type="transmembrane region" description="Helical" evidence="1">
    <location>
        <begin position="138"/>
        <end position="159"/>
    </location>
</feature>
<keyword evidence="1" id="KW-1133">Transmembrane helix</keyword>
<dbReference type="HOGENOM" id="CLU_1575260_0_0_0"/>
<name>E8N3Y7_ANATU</name>
<dbReference type="STRING" id="926569.ANT_11170"/>
<dbReference type="InParanoid" id="E8N3Y7"/>
<feature type="transmembrane region" description="Helical" evidence="1">
    <location>
        <begin position="46"/>
        <end position="66"/>
    </location>
</feature>
<dbReference type="RefSeq" id="WP_013559540.1">
    <property type="nucleotide sequence ID" value="NC_014960.1"/>
</dbReference>
<feature type="transmembrane region" description="Helical" evidence="1">
    <location>
        <begin position="6"/>
        <end position="25"/>
    </location>
</feature>
<evidence type="ECO:0000256" key="1">
    <source>
        <dbReference type="SAM" id="Phobius"/>
    </source>
</evidence>
<keyword evidence="3" id="KW-1185">Reference proteome</keyword>
<dbReference type="EMBL" id="AP012029">
    <property type="protein sequence ID" value="BAJ63151.1"/>
    <property type="molecule type" value="Genomic_DNA"/>
</dbReference>
<keyword evidence="1" id="KW-0472">Membrane</keyword>
<evidence type="ECO:0000313" key="2">
    <source>
        <dbReference type="EMBL" id="BAJ63151.1"/>
    </source>
</evidence>
<keyword evidence="1" id="KW-0812">Transmembrane</keyword>
<dbReference type="AlphaFoldDB" id="E8N3Y7"/>